<dbReference type="EMBL" id="KV454016">
    <property type="protein sequence ID" value="ODV94178.1"/>
    <property type="molecule type" value="Genomic_DNA"/>
</dbReference>
<reference evidence="14" key="1">
    <citation type="submission" date="2016-05" db="EMBL/GenBank/DDBJ databases">
        <title>Comparative genomics of biotechnologically important yeasts.</title>
        <authorList>
            <consortium name="DOE Joint Genome Institute"/>
            <person name="Riley R."/>
            <person name="Haridas S."/>
            <person name="Wolfe K.H."/>
            <person name="Lopes M.R."/>
            <person name="Hittinger C.T."/>
            <person name="Goker M."/>
            <person name="Salamov A."/>
            <person name="Wisecaver J."/>
            <person name="Long T.M."/>
            <person name="Aerts A.L."/>
            <person name="Barry K."/>
            <person name="Choi C."/>
            <person name="Clum A."/>
            <person name="Coughlan A.Y."/>
            <person name="Deshpande S."/>
            <person name="Douglass A.P."/>
            <person name="Hanson S.J."/>
            <person name="Klenk H.-P."/>
            <person name="Labutti K."/>
            <person name="Lapidus A."/>
            <person name="Lindquist E."/>
            <person name="Lipzen A."/>
            <person name="Meier-Kolthoff J.P."/>
            <person name="Ohm R.A."/>
            <person name="Otillar R.P."/>
            <person name="Pangilinan J."/>
            <person name="Peng Y."/>
            <person name="Rokas A."/>
            <person name="Rosa C.A."/>
            <person name="Scheuner C."/>
            <person name="Sibirny A.A."/>
            <person name="Slot J.C."/>
            <person name="Stielow J.B."/>
            <person name="Sun H."/>
            <person name="Kurtzman C.P."/>
            <person name="Blackwell M."/>
            <person name="Grigoriev I.V."/>
            <person name="Jeffries T.W."/>
        </authorList>
    </citation>
    <scope>NUCLEOTIDE SEQUENCE [LARGE SCALE GENOMIC DNA]</scope>
    <source>
        <strain evidence="14">NRRL Y-2460</strain>
    </source>
</reference>
<accession>A0A1E4TR80</accession>
<keyword evidence="14" id="KW-1185">Reference proteome</keyword>
<feature type="region of interest" description="Disordered" evidence="11">
    <location>
        <begin position="51"/>
        <end position="89"/>
    </location>
</feature>
<keyword evidence="8 12" id="KW-0472">Membrane</keyword>
<protein>
    <recommendedName>
        <fullName evidence="15">TOM70</fullName>
    </recommendedName>
</protein>
<dbReference type="PANTHER" id="PTHR46208:SF1">
    <property type="entry name" value="MITOCHONDRIAL IMPORT RECEPTOR SUBUNIT TOM70"/>
    <property type="match status" value="1"/>
</dbReference>
<comment type="subcellular location">
    <subcellularLocation>
        <location evidence="1">Mitochondrion outer membrane</location>
        <topology evidence="1">Single-pass membrane protein</topology>
    </subcellularLocation>
</comment>
<evidence type="ECO:0000256" key="2">
    <source>
        <dbReference type="ARBA" id="ARBA00022692"/>
    </source>
</evidence>
<evidence type="ECO:0000256" key="5">
    <source>
        <dbReference type="ARBA" id="ARBA00022803"/>
    </source>
</evidence>
<feature type="transmembrane region" description="Helical" evidence="12">
    <location>
        <begin position="23"/>
        <end position="43"/>
    </location>
</feature>
<dbReference type="SUPFAM" id="SSF48452">
    <property type="entry name" value="TPR-like"/>
    <property type="match status" value="2"/>
</dbReference>
<dbReference type="OrthoDB" id="2942533at2759"/>
<dbReference type="PANTHER" id="PTHR46208">
    <property type="entry name" value="MITOCHONDRIAL IMPORT RECEPTOR SUBUNIT TOM70"/>
    <property type="match status" value="1"/>
</dbReference>
<gene>
    <name evidence="13" type="ORF">PACTADRAFT_76813</name>
</gene>
<dbReference type="GO" id="GO:0030943">
    <property type="term" value="F:mitochondrion targeting sequence binding"/>
    <property type="evidence" value="ECO:0007669"/>
    <property type="project" value="TreeGrafter"/>
</dbReference>
<dbReference type="Gene3D" id="1.25.40.10">
    <property type="entry name" value="Tetratricopeptide repeat domain"/>
    <property type="match status" value="2"/>
</dbReference>
<keyword evidence="6 12" id="KW-1133">Transmembrane helix</keyword>
<keyword evidence="4" id="KW-1000">Mitochondrion outer membrane</keyword>
<dbReference type="GO" id="GO:0008320">
    <property type="term" value="F:protein transmembrane transporter activity"/>
    <property type="evidence" value="ECO:0007669"/>
    <property type="project" value="TreeGrafter"/>
</dbReference>
<dbReference type="Proteomes" id="UP000094236">
    <property type="component" value="Unassembled WGS sequence"/>
</dbReference>
<keyword evidence="5 10" id="KW-0802">TPR repeat</keyword>
<evidence type="ECO:0000256" key="10">
    <source>
        <dbReference type="PROSITE-ProRule" id="PRU00339"/>
    </source>
</evidence>
<keyword evidence="7" id="KW-0496">Mitochondrion</keyword>
<dbReference type="SMART" id="SM00028">
    <property type="entry name" value="TPR"/>
    <property type="match status" value="7"/>
</dbReference>
<dbReference type="GO" id="GO:0005741">
    <property type="term" value="C:mitochondrial outer membrane"/>
    <property type="evidence" value="ECO:0007669"/>
    <property type="project" value="UniProtKB-SubCell"/>
</dbReference>
<evidence type="ECO:0000313" key="14">
    <source>
        <dbReference type="Proteomes" id="UP000094236"/>
    </source>
</evidence>
<name>A0A1E4TR80_PACTA</name>
<evidence type="ECO:0000256" key="7">
    <source>
        <dbReference type="ARBA" id="ARBA00023128"/>
    </source>
</evidence>
<organism evidence="13 14">
    <name type="scientific">Pachysolen tannophilus NRRL Y-2460</name>
    <dbReference type="NCBI Taxonomy" id="669874"/>
    <lineage>
        <taxon>Eukaryota</taxon>
        <taxon>Fungi</taxon>
        <taxon>Dikarya</taxon>
        <taxon>Ascomycota</taxon>
        <taxon>Saccharomycotina</taxon>
        <taxon>Pichiomycetes</taxon>
        <taxon>Pachysolenaceae</taxon>
        <taxon>Pachysolen</taxon>
    </lineage>
</organism>
<comment type="similarity">
    <text evidence="9">Belongs to the Tom70 family.</text>
</comment>
<evidence type="ECO:0000256" key="6">
    <source>
        <dbReference type="ARBA" id="ARBA00022989"/>
    </source>
</evidence>
<evidence type="ECO:0000256" key="4">
    <source>
        <dbReference type="ARBA" id="ARBA00022787"/>
    </source>
</evidence>
<feature type="repeat" description="TPR" evidence="10">
    <location>
        <begin position="95"/>
        <end position="128"/>
    </location>
</feature>
<evidence type="ECO:0000313" key="13">
    <source>
        <dbReference type="EMBL" id="ODV94178.1"/>
    </source>
</evidence>
<dbReference type="Pfam" id="PF13181">
    <property type="entry name" value="TPR_8"/>
    <property type="match status" value="2"/>
</dbReference>
<feature type="compositionally biased region" description="Polar residues" evidence="11">
    <location>
        <begin position="74"/>
        <end position="86"/>
    </location>
</feature>
<dbReference type="InterPro" id="IPR019734">
    <property type="entry name" value="TPR_rpt"/>
</dbReference>
<evidence type="ECO:0000256" key="12">
    <source>
        <dbReference type="SAM" id="Phobius"/>
    </source>
</evidence>
<dbReference type="AlphaFoldDB" id="A0A1E4TR80"/>
<feature type="repeat" description="TPR" evidence="10">
    <location>
        <begin position="370"/>
        <end position="403"/>
    </location>
</feature>
<evidence type="ECO:0008006" key="15">
    <source>
        <dbReference type="Google" id="ProtNLM"/>
    </source>
</evidence>
<keyword evidence="3" id="KW-0677">Repeat</keyword>
<evidence type="ECO:0000256" key="8">
    <source>
        <dbReference type="ARBA" id="ARBA00023136"/>
    </source>
</evidence>
<evidence type="ECO:0000256" key="3">
    <source>
        <dbReference type="ARBA" id="ARBA00022737"/>
    </source>
</evidence>
<dbReference type="Pfam" id="PF13432">
    <property type="entry name" value="TPR_16"/>
    <property type="match status" value="1"/>
</dbReference>
<dbReference type="InterPro" id="IPR011990">
    <property type="entry name" value="TPR-like_helical_dom_sf"/>
</dbReference>
<dbReference type="STRING" id="669874.A0A1E4TR80"/>
<dbReference type="PROSITE" id="PS50005">
    <property type="entry name" value="TPR"/>
    <property type="match status" value="2"/>
</dbReference>
<sequence length="588" mass="65041">MSSVAESQTFWDRASRFASTHRSAIALTAAVGTSTAIGAYLYFNSQSQSLGLNPDVSSSASKKKKKKKKKSGAATGTNSPSSPSSQEAKRKKNWALALKEEGNVAFKAKKYEDAITYYSFAIKCDEDPVFYSNRSACYVALDDNENVIADTTKALKLKPDYSKCLVRRAQAYENLEKYTDAMFDLTALTIYGGFNNKTSESMLETNLKKQSAKVVQAKLADRVPSLPTAGSITAFFEAFIPETTVEGLDEDNVEGDKFLAEGLRKLQLNTPEGYDAADVAFKQACDRYGTDLTSDSPDAKKAAIAFEYLGAMQFLKNEIESSLKSIDYAISLNARPKGYVLLALIHADKSDLESANKYFDMAHSLNDQDPDIYYHIGQLYYLTQDLERAKENFIKAKELNPENVYAYIQLACIAYRNGQVEDAKQKFQDAKKKFPTSPEIPNYYGEILLDSGDEKGALKQFDVAAGLQKNLPTFSIGAVPLVNKAALLVKNPANMDEIIEILDRACKIDPKSESARSILAQVKLQQGKVEEAIKLFEEAADLARGYEDKLQATSFAEAAKMQLKIREDPNLSKKVEELMAHAQLSQFV</sequence>
<dbReference type="GO" id="GO:0030150">
    <property type="term" value="P:protein import into mitochondrial matrix"/>
    <property type="evidence" value="ECO:0007669"/>
    <property type="project" value="TreeGrafter"/>
</dbReference>
<dbReference type="GO" id="GO:0045039">
    <property type="term" value="P:protein insertion into mitochondrial inner membrane"/>
    <property type="evidence" value="ECO:0007669"/>
    <property type="project" value="TreeGrafter"/>
</dbReference>
<feature type="compositionally biased region" description="Basic residues" evidence="11">
    <location>
        <begin position="61"/>
        <end position="71"/>
    </location>
</feature>
<keyword evidence="2 12" id="KW-0812">Transmembrane</keyword>
<evidence type="ECO:0000256" key="11">
    <source>
        <dbReference type="SAM" id="MobiDB-lite"/>
    </source>
</evidence>
<evidence type="ECO:0000256" key="1">
    <source>
        <dbReference type="ARBA" id="ARBA00004572"/>
    </source>
</evidence>
<proteinExistence type="inferred from homology"/>
<evidence type="ECO:0000256" key="9">
    <source>
        <dbReference type="ARBA" id="ARBA00038030"/>
    </source>
</evidence>